<accession>A0AAV7L410</accession>
<dbReference type="Proteomes" id="UP001066276">
    <property type="component" value="Chromosome 12"/>
</dbReference>
<evidence type="ECO:0000313" key="2">
    <source>
        <dbReference type="EMBL" id="KAJ1086295.1"/>
    </source>
</evidence>
<feature type="region of interest" description="Disordered" evidence="1">
    <location>
        <begin position="46"/>
        <end position="127"/>
    </location>
</feature>
<reference evidence="2" key="1">
    <citation type="journal article" date="2022" name="bioRxiv">
        <title>Sequencing and chromosome-scale assembly of the giantPleurodeles waltlgenome.</title>
        <authorList>
            <person name="Brown T."/>
            <person name="Elewa A."/>
            <person name="Iarovenko S."/>
            <person name="Subramanian E."/>
            <person name="Araus A.J."/>
            <person name="Petzold A."/>
            <person name="Susuki M."/>
            <person name="Suzuki K.-i.T."/>
            <person name="Hayashi T."/>
            <person name="Toyoda A."/>
            <person name="Oliveira C."/>
            <person name="Osipova E."/>
            <person name="Leigh N.D."/>
            <person name="Simon A."/>
            <person name="Yun M.H."/>
        </authorList>
    </citation>
    <scope>NUCLEOTIDE SEQUENCE</scope>
    <source>
        <strain evidence="2">20211129_DDA</strain>
        <tissue evidence="2">Liver</tissue>
    </source>
</reference>
<feature type="region of interest" description="Disordered" evidence="1">
    <location>
        <begin position="416"/>
        <end position="437"/>
    </location>
</feature>
<dbReference type="EMBL" id="JANPWB010000016">
    <property type="protein sequence ID" value="KAJ1086295.1"/>
    <property type="molecule type" value="Genomic_DNA"/>
</dbReference>
<name>A0AAV7L410_PLEWA</name>
<feature type="region of interest" description="Disordered" evidence="1">
    <location>
        <begin position="170"/>
        <end position="256"/>
    </location>
</feature>
<protein>
    <submittedName>
        <fullName evidence="2">Uncharacterized protein</fullName>
    </submittedName>
</protein>
<feature type="compositionally biased region" description="Low complexity" evidence="1">
    <location>
        <begin position="113"/>
        <end position="126"/>
    </location>
</feature>
<evidence type="ECO:0000256" key="1">
    <source>
        <dbReference type="SAM" id="MobiDB-lite"/>
    </source>
</evidence>
<gene>
    <name evidence="2" type="ORF">NDU88_006416</name>
</gene>
<feature type="compositionally biased region" description="Low complexity" evidence="1">
    <location>
        <begin position="203"/>
        <end position="214"/>
    </location>
</feature>
<comment type="caution">
    <text evidence="2">The sequence shown here is derived from an EMBL/GenBank/DDBJ whole genome shotgun (WGS) entry which is preliminary data.</text>
</comment>
<feature type="compositionally biased region" description="Pro residues" evidence="1">
    <location>
        <begin position="73"/>
        <end position="82"/>
    </location>
</feature>
<feature type="compositionally biased region" description="Polar residues" evidence="1">
    <location>
        <begin position="171"/>
        <end position="180"/>
    </location>
</feature>
<sequence>MAKLSLEQRARGGQKRLPPIQASETTQHLDRRQVSPIYWSDLYLPATRCPAQPPGIPRVKGRRSLQEGRAPKPPDFLPPDPSLPLRKKRWKDPSPLKVTAQCPRGRAGGGVWSESSPSSPELSNMEEPCDNAMASRATHWREFHPPPRVHKICVDLRAALENVVEPWGSWEGSSDTCSISGGSGTPRDDQNPIEEEPGETASVQTTRVTRTGTGKNPGAKKEQIMVYKIGSALPPPRTSTMYEEHGSPLRPSPALSQRKVSLVEVLGDGTLASSMSPNAHGKSPSGFPKVILQRDSWRLHPGRTTVAEVTDRGSSPRLDFSEDLQLPTTLLLQRVRDHTSSEHHKLIAQVLCSLRQGPGVGPRGLPQLQASTWRTNLREDIGWKTKQTAVQNIQRRLAPGSIPALTKGKARFTWQKSSSQVGASVPARVPRDSRGPCNVWRVEDPPGKSPGHPQTLQNEVLTMVSSLTGAQ</sequence>
<evidence type="ECO:0000313" key="3">
    <source>
        <dbReference type="Proteomes" id="UP001066276"/>
    </source>
</evidence>
<feature type="region of interest" description="Disordered" evidence="1">
    <location>
        <begin position="1"/>
        <end position="31"/>
    </location>
</feature>
<keyword evidence="3" id="KW-1185">Reference proteome</keyword>
<dbReference type="AlphaFoldDB" id="A0AAV7L410"/>
<proteinExistence type="predicted"/>
<feature type="compositionally biased region" description="Basic and acidic residues" evidence="1">
    <location>
        <begin position="1"/>
        <end position="10"/>
    </location>
</feature>
<organism evidence="2 3">
    <name type="scientific">Pleurodeles waltl</name>
    <name type="common">Iberian ribbed newt</name>
    <dbReference type="NCBI Taxonomy" id="8319"/>
    <lineage>
        <taxon>Eukaryota</taxon>
        <taxon>Metazoa</taxon>
        <taxon>Chordata</taxon>
        <taxon>Craniata</taxon>
        <taxon>Vertebrata</taxon>
        <taxon>Euteleostomi</taxon>
        <taxon>Amphibia</taxon>
        <taxon>Batrachia</taxon>
        <taxon>Caudata</taxon>
        <taxon>Salamandroidea</taxon>
        <taxon>Salamandridae</taxon>
        <taxon>Pleurodelinae</taxon>
        <taxon>Pleurodeles</taxon>
    </lineage>
</organism>